<evidence type="ECO:0000313" key="1">
    <source>
        <dbReference type="EMBL" id="KAF2191733.1"/>
    </source>
</evidence>
<gene>
    <name evidence="1" type="ORF">K469DRAFT_527328</name>
</gene>
<dbReference type="AlphaFoldDB" id="A0A6A6EL06"/>
<proteinExistence type="predicted"/>
<accession>A0A6A6EL06</accession>
<feature type="non-terminal residue" evidence="1">
    <location>
        <position position="74"/>
    </location>
</feature>
<dbReference type="EMBL" id="ML994616">
    <property type="protein sequence ID" value="KAF2191733.1"/>
    <property type="molecule type" value="Genomic_DNA"/>
</dbReference>
<feature type="non-terminal residue" evidence="1">
    <location>
        <position position="1"/>
    </location>
</feature>
<keyword evidence="2" id="KW-1185">Reference proteome</keyword>
<name>A0A6A6EL06_9PEZI</name>
<organism evidence="1 2">
    <name type="scientific">Zopfia rhizophila CBS 207.26</name>
    <dbReference type="NCBI Taxonomy" id="1314779"/>
    <lineage>
        <taxon>Eukaryota</taxon>
        <taxon>Fungi</taxon>
        <taxon>Dikarya</taxon>
        <taxon>Ascomycota</taxon>
        <taxon>Pezizomycotina</taxon>
        <taxon>Dothideomycetes</taxon>
        <taxon>Dothideomycetes incertae sedis</taxon>
        <taxon>Zopfiaceae</taxon>
        <taxon>Zopfia</taxon>
    </lineage>
</organism>
<dbReference type="Proteomes" id="UP000800200">
    <property type="component" value="Unassembled WGS sequence"/>
</dbReference>
<sequence length="74" mass="9307">RWWNEDLTALRRSYTYWRNRACAMRRQGREDAELRKTATQAKRLFHRTIRRHRKQHWEEFLGDSDNIWKAAKYL</sequence>
<dbReference type="OrthoDB" id="3261222at2759"/>
<protein>
    <submittedName>
        <fullName evidence="1">Uncharacterized protein</fullName>
    </submittedName>
</protein>
<reference evidence="1" key="1">
    <citation type="journal article" date="2020" name="Stud. Mycol.">
        <title>101 Dothideomycetes genomes: a test case for predicting lifestyles and emergence of pathogens.</title>
        <authorList>
            <person name="Haridas S."/>
            <person name="Albert R."/>
            <person name="Binder M."/>
            <person name="Bloem J."/>
            <person name="Labutti K."/>
            <person name="Salamov A."/>
            <person name="Andreopoulos B."/>
            <person name="Baker S."/>
            <person name="Barry K."/>
            <person name="Bills G."/>
            <person name="Bluhm B."/>
            <person name="Cannon C."/>
            <person name="Castanera R."/>
            <person name="Culley D."/>
            <person name="Daum C."/>
            <person name="Ezra D."/>
            <person name="Gonzalez J."/>
            <person name="Henrissat B."/>
            <person name="Kuo A."/>
            <person name="Liang C."/>
            <person name="Lipzen A."/>
            <person name="Lutzoni F."/>
            <person name="Magnuson J."/>
            <person name="Mondo S."/>
            <person name="Nolan M."/>
            <person name="Ohm R."/>
            <person name="Pangilinan J."/>
            <person name="Park H.-J."/>
            <person name="Ramirez L."/>
            <person name="Alfaro M."/>
            <person name="Sun H."/>
            <person name="Tritt A."/>
            <person name="Yoshinaga Y."/>
            <person name="Zwiers L.-H."/>
            <person name="Turgeon B."/>
            <person name="Goodwin S."/>
            <person name="Spatafora J."/>
            <person name="Crous P."/>
            <person name="Grigoriev I."/>
        </authorList>
    </citation>
    <scope>NUCLEOTIDE SEQUENCE</scope>
    <source>
        <strain evidence="1">CBS 207.26</strain>
    </source>
</reference>
<evidence type="ECO:0000313" key="2">
    <source>
        <dbReference type="Proteomes" id="UP000800200"/>
    </source>
</evidence>